<comment type="caution">
    <text evidence="1">The sequence shown here is derived from an EMBL/GenBank/DDBJ whole genome shotgun (WGS) entry which is preliminary data.</text>
</comment>
<dbReference type="EMBL" id="RSEC01000021">
    <property type="protein sequence ID" value="RSD23841.1"/>
    <property type="molecule type" value="Genomic_DNA"/>
</dbReference>
<proteinExistence type="predicted"/>
<dbReference type="Proteomes" id="UP000267081">
    <property type="component" value="Unassembled WGS sequence"/>
</dbReference>
<organism evidence="1 2">
    <name type="scientific">Amycolatopsis eburnea</name>
    <dbReference type="NCBI Taxonomy" id="2267691"/>
    <lineage>
        <taxon>Bacteria</taxon>
        <taxon>Bacillati</taxon>
        <taxon>Actinomycetota</taxon>
        <taxon>Actinomycetes</taxon>
        <taxon>Pseudonocardiales</taxon>
        <taxon>Pseudonocardiaceae</taxon>
        <taxon>Amycolatopsis</taxon>
    </lineage>
</organism>
<accession>A0A3R9E5F7</accession>
<dbReference type="AlphaFoldDB" id="A0A3R9E5F7"/>
<keyword evidence="2" id="KW-1185">Reference proteome</keyword>
<sequence>MAEPFTMSLVWLGQAAAGAIVGRLAERAVDRVLDGPRRAVVVPAPARHRLGDVTSDVDVVVRHTPAGRRPVLLAFQTAPREGERPQGVTVPMVLGETAHLTLPRDDYLISALVLDSPAELGGKPVLHGVGWVRRWIASTGVDRLTIATDAPTQKILRKLGLQAADGTSPFELAPPKPASVPQEFPAAFGEQPAAVRATLAAQAAARAAASRPGLPAATQCRAAAGGRLGQRCPHRPFGIGGTGLCMTHYHAYKRGEAVYDWKNRRQIS</sequence>
<evidence type="ECO:0000313" key="1">
    <source>
        <dbReference type="EMBL" id="RSD23841.1"/>
    </source>
</evidence>
<name>A0A3R9E5F7_9PSEU</name>
<reference evidence="1 2" key="1">
    <citation type="submission" date="2018-12" db="EMBL/GenBank/DDBJ databases">
        <title>Amycolatopsis eburnea sp. nov. actinomycete associate with arbuscular mycorrhiza fungal spore.</title>
        <authorList>
            <person name="Lumyong S."/>
            <person name="Chaiya L."/>
        </authorList>
    </citation>
    <scope>NUCLEOTIDE SEQUENCE [LARGE SCALE GENOMIC DNA]</scope>
    <source>
        <strain evidence="1 2">GLM-1</strain>
    </source>
</reference>
<dbReference type="OrthoDB" id="3617049at2"/>
<protein>
    <submittedName>
        <fullName evidence="1">Uncharacterized protein</fullName>
    </submittedName>
</protein>
<dbReference type="RefSeq" id="WP_125306536.1">
    <property type="nucleotide sequence ID" value="NZ_RSEC01000021.1"/>
</dbReference>
<gene>
    <name evidence="1" type="ORF">EIY87_05545</name>
</gene>
<evidence type="ECO:0000313" key="2">
    <source>
        <dbReference type="Proteomes" id="UP000267081"/>
    </source>
</evidence>